<reference evidence="5 6" key="1">
    <citation type="submission" date="2019-08" db="EMBL/GenBank/DDBJ databases">
        <title>Arthrobacter sp. nov., isolated from plateau pika and Tibetan wild ass.</title>
        <authorList>
            <person name="Ge Y."/>
        </authorList>
    </citation>
    <scope>NUCLEOTIDE SEQUENCE [LARGE SCALE GENOMIC DNA]</scope>
    <source>
        <strain evidence="5 6">785</strain>
    </source>
</reference>
<keyword evidence="2" id="KW-0238">DNA-binding</keyword>
<dbReference type="SUPFAM" id="SSF53335">
    <property type="entry name" value="S-adenosyl-L-methionine-dependent methyltransferases"/>
    <property type="match status" value="1"/>
</dbReference>
<dbReference type="PANTHER" id="PTHR42998">
    <property type="entry name" value="TYPE I RESTRICTION ENZYME HINDVIIP M PROTEIN-RELATED"/>
    <property type="match status" value="1"/>
</dbReference>
<comment type="caution">
    <text evidence="5">The sequence shown here is derived from an EMBL/GenBank/DDBJ whole genome shotgun (WGS) entry which is preliminary data.</text>
</comment>
<evidence type="ECO:0000256" key="3">
    <source>
        <dbReference type="SAM" id="Coils"/>
    </source>
</evidence>
<dbReference type="InterPro" id="IPR052916">
    <property type="entry name" value="Type-I_RE_MTase_Subunit"/>
</dbReference>
<evidence type="ECO:0000259" key="4">
    <source>
        <dbReference type="Pfam" id="PF02384"/>
    </source>
</evidence>
<dbReference type="CDD" id="cd02440">
    <property type="entry name" value="AdoMet_MTases"/>
    <property type="match status" value="1"/>
</dbReference>
<protein>
    <submittedName>
        <fullName evidence="5">N-6 DNA methylase</fullName>
    </submittedName>
</protein>
<dbReference type="GO" id="GO:0032259">
    <property type="term" value="P:methylation"/>
    <property type="evidence" value="ECO:0007669"/>
    <property type="project" value="UniProtKB-KW"/>
</dbReference>
<dbReference type="Gene3D" id="3.40.50.150">
    <property type="entry name" value="Vaccinia Virus protein VP39"/>
    <property type="match status" value="1"/>
</dbReference>
<keyword evidence="3" id="KW-0175">Coiled coil</keyword>
<feature type="coiled-coil region" evidence="3">
    <location>
        <begin position="460"/>
        <end position="487"/>
    </location>
</feature>
<dbReference type="Proteomes" id="UP000326852">
    <property type="component" value="Unassembled WGS sequence"/>
</dbReference>
<dbReference type="SUPFAM" id="SSF116734">
    <property type="entry name" value="DNA methylase specificity domain"/>
    <property type="match status" value="1"/>
</dbReference>
<gene>
    <name evidence="5" type="ORF">GD627_11955</name>
</gene>
<dbReference type="GO" id="GO:0008170">
    <property type="term" value="F:N-methyltransferase activity"/>
    <property type="evidence" value="ECO:0007669"/>
    <property type="project" value="InterPro"/>
</dbReference>
<evidence type="ECO:0000313" key="5">
    <source>
        <dbReference type="EMBL" id="KAD3515017.1"/>
    </source>
</evidence>
<dbReference type="InterPro" id="IPR003356">
    <property type="entry name" value="DNA_methylase_A-5"/>
</dbReference>
<evidence type="ECO:0000256" key="1">
    <source>
        <dbReference type="ARBA" id="ARBA00022747"/>
    </source>
</evidence>
<dbReference type="Gene3D" id="3.90.220.20">
    <property type="entry name" value="DNA methylase specificity domains"/>
    <property type="match status" value="1"/>
</dbReference>
<keyword evidence="6" id="KW-1185">Reference proteome</keyword>
<dbReference type="EMBL" id="VTFX01000005">
    <property type="protein sequence ID" value="KAD3515017.1"/>
    <property type="molecule type" value="Genomic_DNA"/>
</dbReference>
<sequence length="500" mass="53555">MLDRTGSQDLVARTDPGLRSLATALLDIDAENTVLDAACGTGGFLLQAARICPDATCIGVEIDMNQLRAAALCALIAGLPLDLRHGDSLHHDPASSLRADRVFIDPPFNVRISDQGSIVGDPRWVFGTPTMNYDFGWLQHAIARLNDAGRAVVALPEADLSSGAGQMIRTELLKSSAVEAVVLLPRGSYPGRSGAPALWALHKPKAGAETSRVLLIDASSVEHRDPGSLDWVSETVREFRNGHELSVGIPRARAVSSLDVLMDGANLLPSRWLAESLLPSQGTLEEKLRDVEAAVASLSVVGPLPHVSLAERDGSRVKVGELVSNRSVKLVRTRALPSSAQQDVGTIPVLTPAVLSGYTAGQKYADSWAETNQQLTKAGDVAVWMAGEAIRVRVLADGGAVPSTQVQIIRVIDGSYLPEYLAVCLASGYNSRFLRGTTVQRPNLRDFEVPVVTLEEQKSIEEYVARIDGIRDQIRRASNLAEELRGLVVDAVGEGALRVE</sequence>
<dbReference type="CDD" id="cd16961">
    <property type="entry name" value="RMtype1_S_TRD-CR_like"/>
    <property type="match status" value="1"/>
</dbReference>
<dbReference type="InterPro" id="IPR044946">
    <property type="entry name" value="Restrct_endonuc_typeI_TRD_sf"/>
</dbReference>
<evidence type="ECO:0000256" key="2">
    <source>
        <dbReference type="ARBA" id="ARBA00023125"/>
    </source>
</evidence>
<accession>A0A5N6MFC1</accession>
<dbReference type="Pfam" id="PF02384">
    <property type="entry name" value="N6_Mtase"/>
    <property type="match status" value="1"/>
</dbReference>
<dbReference type="InterPro" id="IPR029063">
    <property type="entry name" value="SAM-dependent_MTases_sf"/>
</dbReference>
<keyword evidence="5" id="KW-0808">Transferase</keyword>
<dbReference type="PRINTS" id="PR00507">
    <property type="entry name" value="N12N6MTFRASE"/>
</dbReference>
<feature type="domain" description="DNA methylase adenine-specific" evidence="4">
    <location>
        <begin position="20"/>
        <end position="224"/>
    </location>
</feature>
<dbReference type="PANTHER" id="PTHR42998:SF1">
    <property type="entry name" value="TYPE I RESTRICTION ENZYME HINDI METHYLASE SUBUNIT"/>
    <property type="match status" value="1"/>
</dbReference>
<proteinExistence type="predicted"/>
<keyword evidence="1" id="KW-0680">Restriction system</keyword>
<organism evidence="5 6">
    <name type="scientific">Arthrobacter yangruifuii</name>
    <dbReference type="NCBI Taxonomy" id="2606616"/>
    <lineage>
        <taxon>Bacteria</taxon>
        <taxon>Bacillati</taxon>
        <taxon>Actinomycetota</taxon>
        <taxon>Actinomycetes</taxon>
        <taxon>Micrococcales</taxon>
        <taxon>Micrococcaceae</taxon>
        <taxon>Arthrobacter</taxon>
    </lineage>
</organism>
<name>A0A5N6MFC1_9MICC</name>
<dbReference type="AlphaFoldDB" id="A0A5N6MFC1"/>
<evidence type="ECO:0000313" key="6">
    <source>
        <dbReference type="Proteomes" id="UP000326852"/>
    </source>
</evidence>
<keyword evidence="5" id="KW-0489">Methyltransferase</keyword>
<dbReference type="GO" id="GO:0009307">
    <property type="term" value="P:DNA restriction-modification system"/>
    <property type="evidence" value="ECO:0007669"/>
    <property type="project" value="UniProtKB-KW"/>
</dbReference>
<dbReference type="GO" id="GO:0003677">
    <property type="term" value="F:DNA binding"/>
    <property type="evidence" value="ECO:0007669"/>
    <property type="project" value="UniProtKB-KW"/>
</dbReference>